<dbReference type="Proteomes" id="UP000239563">
    <property type="component" value="Chromosome II"/>
</dbReference>
<keyword evidence="2" id="KW-0677">Repeat</keyword>
<dbReference type="EMBL" id="LT795055">
    <property type="protein sequence ID" value="SJX61394.1"/>
    <property type="molecule type" value="Genomic_DNA"/>
</dbReference>
<dbReference type="GO" id="GO:0032991">
    <property type="term" value="C:protein-containing complex"/>
    <property type="evidence" value="ECO:0007669"/>
    <property type="project" value="UniProtKB-ARBA"/>
</dbReference>
<evidence type="ECO:0000256" key="2">
    <source>
        <dbReference type="ARBA" id="ARBA00022737"/>
    </source>
</evidence>
<dbReference type="InterPro" id="IPR001680">
    <property type="entry name" value="WD40_rpt"/>
</dbReference>
<evidence type="ECO:0000313" key="5">
    <source>
        <dbReference type="Proteomes" id="UP000239563"/>
    </source>
</evidence>
<accession>A0A2N8U8J9</accession>
<feature type="repeat" description="WD" evidence="3">
    <location>
        <begin position="298"/>
        <end position="333"/>
    </location>
</feature>
<evidence type="ECO:0000313" key="4">
    <source>
        <dbReference type="EMBL" id="SJX61394.1"/>
    </source>
</evidence>
<keyword evidence="1 3" id="KW-0853">WD repeat</keyword>
<dbReference type="PANTHER" id="PTHR44090:SF1">
    <property type="entry name" value="SUPERKILLER COMPLEX PROTEIN 8"/>
    <property type="match status" value="1"/>
</dbReference>
<dbReference type="SUPFAM" id="SSF50978">
    <property type="entry name" value="WD40 repeat-like"/>
    <property type="match status" value="1"/>
</dbReference>
<dbReference type="Gene3D" id="2.130.10.10">
    <property type="entry name" value="YVTN repeat-like/Quinoprotein amine dehydrogenase"/>
    <property type="match status" value="2"/>
</dbReference>
<dbReference type="AlphaFoldDB" id="A0A2N8U8J9"/>
<protein>
    <submittedName>
        <fullName evidence="4">Uncharacterized protein</fullName>
    </submittedName>
</protein>
<dbReference type="Pfam" id="PF00400">
    <property type="entry name" value="WD40"/>
    <property type="match status" value="3"/>
</dbReference>
<evidence type="ECO:0000256" key="1">
    <source>
        <dbReference type="ARBA" id="ARBA00022574"/>
    </source>
</evidence>
<dbReference type="InterPro" id="IPR036322">
    <property type="entry name" value="WD40_repeat_dom_sf"/>
</dbReference>
<evidence type="ECO:0000256" key="3">
    <source>
        <dbReference type="PROSITE-ProRule" id="PRU00221"/>
    </source>
</evidence>
<sequence length="402" mass="41353">MSLQFLSDKETLPSQSHTAPVVSVCWIPSSSSSQGVILSGDCQGNLKAFDAQSALAYRGFPKPHPNAVHCITTNDAGSVALSNAIDGSIALWDLTPFSTTNGTNGIEGEAAEADASAEPPLLSLPVEDPATLLAGTIDSLTTLGSETKLSEAWKTALHPSAPFFAAVGAGATISLHSLPTSDTTFGTTLSIAPLPSNQQKDAFGLSLAFHPSGSLLAVGSNTGQVLLYTLSATNLALASTYLDHPSPIRALSFAPHLLLCGSDDRTISVHDVKPVLSPEQSSSYAGDAPRIGATVASLSGHKGWVLGLASSASAESNVFASIAADKSIKFWDLALPTKSTPVWNGGETQPITAFCFQPRSVDSTPANGAPDAASATSSGSMTRFVTASQDGRLRWYRGAGLG</sequence>
<organism evidence="4 5">
    <name type="scientific">Sporisorium reilianum f. sp. reilianum</name>
    <dbReference type="NCBI Taxonomy" id="72559"/>
    <lineage>
        <taxon>Eukaryota</taxon>
        <taxon>Fungi</taxon>
        <taxon>Dikarya</taxon>
        <taxon>Basidiomycota</taxon>
        <taxon>Ustilaginomycotina</taxon>
        <taxon>Ustilaginomycetes</taxon>
        <taxon>Ustilaginales</taxon>
        <taxon>Ustilaginaceae</taxon>
        <taxon>Sporisorium</taxon>
    </lineage>
</organism>
<reference evidence="4 5" key="1">
    <citation type="submission" date="2017-02" db="EMBL/GenBank/DDBJ databases">
        <authorList>
            <person name="Peterson S.W."/>
        </authorList>
    </citation>
    <scope>NUCLEOTIDE SEQUENCE [LARGE SCALE GENOMIC DNA]</scope>
    <source>
        <strain evidence="4 5">SRS1_H2-8</strain>
    </source>
</reference>
<dbReference type="GO" id="GO:0005634">
    <property type="term" value="C:nucleus"/>
    <property type="evidence" value="ECO:0007669"/>
    <property type="project" value="TreeGrafter"/>
</dbReference>
<proteinExistence type="predicted"/>
<dbReference type="PANTHER" id="PTHR44090">
    <property type="entry name" value="WD REPEAT-CONTAINING PROTEIN 61"/>
    <property type="match status" value="1"/>
</dbReference>
<feature type="repeat" description="WD" evidence="3">
    <location>
        <begin position="61"/>
        <end position="94"/>
    </location>
</feature>
<name>A0A2N8U8J9_9BASI</name>
<dbReference type="SMART" id="SM00320">
    <property type="entry name" value="WD40"/>
    <property type="match status" value="7"/>
</dbReference>
<dbReference type="PROSITE" id="PS50082">
    <property type="entry name" value="WD_REPEATS_2"/>
    <property type="match status" value="2"/>
</dbReference>
<gene>
    <name evidence="4" type="ORF">SRS1_10440</name>
</gene>
<dbReference type="InterPro" id="IPR015943">
    <property type="entry name" value="WD40/YVTN_repeat-like_dom_sf"/>
</dbReference>
<dbReference type="InterPro" id="IPR051510">
    <property type="entry name" value="SKI8"/>
</dbReference>